<accession>A0AAD4VN85</accession>
<reference evidence="2 3" key="1">
    <citation type="journal article" date="2022" name="G3 (Bethesda)">
        <title>Whole-genome sequence and methylome profiling of the almond [Prunus dulcis (Mill.) D.A. Webb] cultivar 'Nonpareil'.</title>
        <authorList>
            <person name="D'Amico-Willman K.M."/>
            <person name="Ouma W.Z."/>
            <person name="Meulia T."/>
            <person name="Sideli G.M."/>
            <person name="Gradziel T.M."/>
            <person name="Fresnedo-Ramirez J."/>
        </authorList>
    </citation>
    <scope>NUCLEOTIDE SEQUENCE [LARGE SCALE GENOMIC DNA]</scope>
    <source>
        <strain evidence="2">Clone GOH B32 T37-40</strain>
    </source>
</reference>
<feature type="region of interest" description="Disordered" evidence="1">
    <location>
        <begin position="308"/>
        <end position="338"/>
    </location>
</feature>
<keyword evidence="3" id="KW-1185">Reference proteome</keyword>
<proteinExistence type="predicted"/>
<comment type="caution">
    <text evidence="2">The sequence shown here is derived from an EMBL/GenBank/DDBJ whole genome shotgun (WGS) entry which is preliminary data.</text>
</comment>
<feature type="region of interest" description="Disordered" evidence="1">
    <location>
        <begin position="23"/>
        <end position="43"/>
    </location>
</feature>
<evidence type="ECO:0000313" key="3">
    <source>
        <dbReference type="Proteomes" id="UP001054821"/>
    </source>
</evidence>
<dbReference type="PANTHER" id="PTHR31949">
    <property type="entry name" value="GASTRIC MUCIN-LIKE PROTEIN"/>
    <property type="match status" value="1"/>
</dbReference>
<name>A0AAD4VN85_PRUDU</name>
<gene>
    <name evidence="2" type="ORF">L3X38_035956</name>
</gene>
<sequence>MMNTVINGDGGGGGGAAAAAATATSARGTVSKRVPGMPLISGRNKDRDHEDLILFQELHKRQKERNILSLLQPVSDEFEPTGNYQLYRTAAAQKGSGFEFLAENDKNDYDWLKTPPVTPLFPSLEMETNGPELVIQREIPILHPLSRFAGSNCNSEAVERRNGHGRPKQKIPVMIPSQRRSSSSSTVSSNVNAQTKNSSKARARAVPAVVNHHLNQKAAVESDGDLTRLKRSANNNNMVNESYKANNIDQKDGSRSSTIGADYVSSSRAMEEGVKMVYSKAKPTTASSTSTRRGGVSIVSSSTQIAAGFCDEKPPPNLRTEQRSTSASTTQGRGRASAWTHQIQKAADHHQPAAKLLPRRQSCSPSVSRGRKVVEVQEEATTASLKGRIQFQTGNGTQVLGSRMVQRVMNARKSVTRECHHEEKDQKKPNSRFPIRESSGFGRILHGTALPN</sequence>
<feature type="compositionally biased region" description="Low complexity" evidence="1">
    <location>
        <begin position="177"/>
        <end position="195"/>
    </location>
</feature>
<feature type="region of interest" description="Disordered" evidence="1">
    <location>
        <begin position="414"/>
        <end position="452"/>
    </location>
</feature>
<dbReference type="PANTHER" id="PTHR31949:SF6">
    <property type="entry name" value="DUF4005 DOMAIN-CONTAINING PROTEIN"/>
    <property type="match status" value="1"/>
</dbReference>
<dbReference type="EMBL" id="JAJFAZ020000006">
    <property type="protein sequence ID" value="KAI5326882.1"/>
    <property type="molecule type" value="Genomic_DNA"/>
</dbReference>
<feature type="compositionally biased region" description="Basic and acidic residues" evidence="1">
    <location>
        <begin position="415"/>
        <end position="428"/>
    </location>
</feature>
<dbReference type="GO" id="GO:0055028">
    <property type="term" value="C:cortical microtubule"/>
    <property type="evidence" value="ECO:0007669"/>
    <property type="project" value="TreeGrafter"/>
</dbReference>
<organism evidence="2 3">
    <name type="scientific">Prunus dulcis</name>
    <name type="common">Almond</name>
    <name type="synonym">Amygdalus dulcis</name>
    <dbReference type="NCBI Taxonomy" id="3755"/>
    <lineage>
        <taxon>Eukaryota</taxon>
        <taxon>Viridiplantae</taxon>
        <taxon>Streptophyta</taxon>
        <taxon>Embryophyta</taxon>
        <taxon>Tracheophyta</taxon>
        <taxon>Spermatophyta</taxon>
        <taxon>Magnoliopsida</taxon>
        <taxon>eudicotyledons</taxon>
        <taxon>Gunneridae</taxon>
        <taxon>Pentapetalae</taxon>
        <taxon>rosids</taxon>
        <taxon>fabids</taxon>
        <taxon>Rosales</taxon>
        <taxon>Rosaceae</taxon>
        <taxon>Amygdaloideae</taxon>
        <taxon>Amygdaleae</taxon>
        <taxon>Prunus</taxon>
    </lineage>
</organism>
<evidence type="ECO:0000256" key="1">
    <source>
        <dbReference type="SAM" id="MobiDB-lite"/>
    </source>
</evidence>
<dbReference type="GO" id="GO:0043622">
    <property type="term" value="P:cortical microtubule organization"/>
    <property type="evidence" value="ECO:0007669"/>
    <property type="project" value="TreeGrafter"/>
</dbReference>
<feature type="compositionally biased region" description="Polar residues" evidence="1">
    <location>
        <begin position="323"/>
        <end position="332"/>
    </location>
</feature>
<evidence type="ECO:0000313" key="2">
    <source>
        <dbReference type="EMBL" id="KAI5326882.1"/>
    </source>
</evidence>
<protein>
    <submittedName>
        <fullName evidence="2">Uncharacterized protein</fullName>
    </submittedName>
</protein>
<dbReference type="AlphaFoldDB" id="A0AAD4VN85"/>
<dbReference type="Proteomes" id="UP001054821">
    <property type="component" value="Chromosome 6"/>
</dbReference>
<feature type="region of interest" description="Disordered" evidence="1">
    <location>
        <begin position="175"/>
        <end position="202"/>
    </location>
</feature>